<sequence length="268" mass="30239">MRSSQHLNREHSFGVDGVFEIEGNNHEEVEREIDGGDIMEENGAWDAVREFEARSAVMETVAGGIESEAKMREIGREAVAGGIEMEAEAAGAVIETVLGNIEREMDAVDNDVGIDERTRMYTKVFTRKKRNSDRTYQQTDILMRDKRLKKASKLVSSPYTTGAKWRRHVDSMSVDLFRDVDQIKKKHFSKWHSSLGDGHWLAVEVDFCKATICMYDHDKGCITNDQLKDDLKAASVIVPLLLKEINIDLKTDTLAIEKSTKTTKQAIS</sequence>
<reference evidence="1 2" key="1">
    <citation type="submission" date="2019-12" db="EMBL/GenBank/DDBJ databases">
        <authorList>
            <person name="Alioto T."/>
            <person name="Alioto T."/>
            <person name="Gomez Garrido J."/>
        </authorList>
    </citation>
    <scope>NUCLEOTIDE SEQUENCE [LARGE SCALE GENOMIC DNA]</scope>
</reference>
<dbReference type="Proteomes" id="UP000594638">
    <property type="component" value="Unassembled WGS sequence"/>
</dbReference>
<keyword evidence="2" id="KW-1185">Reference proteome</keyword>
<dbReference type="Gramene" id="OE9A078183T1">
    <property type="protein sequence ID" value="OE9A078183C1"/>
    <property type="gene ID" value="OE9A078183"/>
</dbReference>
<dbReference type="OrthoDB" id="923988at2759"/>
<protein>
    <submittedName>
        <fullName evidence="1">Uncharacterized protein</fullName>
    </submittedName>
</protein>
<organism evidence="1 2">
    <name type="scientific">Olea europaea subsp. europaea</name>
    <dbReference type="NCBI Taxonomy" id="158383"/>
    <lineage>
        <taxon>Eukaryota</taxon>
        <taxon>Viridiplantae</taxon>
        <taxon>Streptophyta</taxon>
        <taxon>Embryophyta</taxon>
        <taxon>Tracheophyta</taxon>
        <taxon>Spermatophyta</taxon>
        <taxon>Magnoliopsida</taxon>
        <taxon>eudicotyledons</taxon>
        <taxon>Gunneridae</taxon>
        <taxon>Pentapetalae</taxon>
        <taxon>asterids</taxon>
        <taxon>lamiids</taxon>
        <taxon>Lamiales</taxon>
        <taxon>Oleaceae</taxon>
        <taxon>Oleeae</taxon>
        <taxon>Olea</taxon>
    </lineage>
</organism>
<gene>
    <name evidence="1" type="ORF">OLEA9_A078183</name>
</gene>
<name>A0A8S0S673_OLEEU</name>
<dbReference type="AlphaFoldDB" id="A0A8S0S673"/>
<evidence type="ECO:0000313" key="2">
    <source>
        <dbReference type="Proteomes" id="UP000594638"/>
    </source>
</evidence>
<proteinExistence type="predicted"/>
<evidence type="ECO:0000313" key="1">
    <source>
        <dbReference type="EMBL" id="CAA2988095.1"/>
    </source>
</evidence>
<accession>A0A8S0S673</accession>
<dbReference type="EMBL" id="CACTIH010003971">
    <property type="protein sequence ID" value="CAA2988095.1"/>
    <property type="molecule type" value="Genomic_DNA"/>
</dbReference>
<comment type="caution">
    <text evidence="1">The sequence shown here is derived from an EMBL/GenBank/DDBJ whole genome shotgun (WGS) entry which is preliminary data.</text>
</comment>